<dbReference type="RefSeq" id="WP_111418085.1">
    <property type="nucleotide sequence ID" value="NZ_NPEX01000025.1"/>
</dbReference>
<dbReference type="Proteomes" id="UP000249130">
    <property type="component" value="Unassembled WGS sequence"/>
</dbReference>
<feature type="chain" id="PRO_5016301345" description="DUF2059 domain-containing protein" evidence="1">
    <location>
        <begin position="28"/>
        <end position="171"/>
    </location>
</feature>
<evidence type="ECO:0000256" key="1">
    <source>
        <dbReference type="SAM" id="SignalP"/>
    </source>
</evidence>
<keyword evidence="4" id="KW-1185">Reference proteome</keyword>
<feature type="domain" description="DUF2059" evidence="2">
    <location>
        <begin position="98"/>
        <end position="153"/>
    </location>
</feature>
<dbReference type="AlphaFoldDB" id="A0A327L507"/>
<dbReference type="InterPro" id="IPR018637">
    <property type="entry name" value="DUF2059"/>
</dbReference>
<evidence type="ECO:0000313" key="3">
    <source>
        <dbReference type="EMBL" id="RAI45065.1"/>
    </source>
</evidence>
<organism evidence="3 4">
    <name type="scientific">Rhodoplanes roseus</name>
    <dbReference type="NCBI Taxonomy" id="29409"/>
    <lineage>
        <taxon>Bacteria</taxon>
        <taxon>Pseudomonadati</taxon>
        <taxon>Pseudomonadota</taxon>
        <taxon>Alphaproteobacteria</taxon>
        <taxon>Hyphomicrobiales</taxon>
        <taxon>Nitrobacteraceae</taxon>
        <taxon>Rhodoplanes</taxon>
    </lineage>
</organism>
<dbReference type="OrthoDB" id="5327699at2"/>
<dbReference type="EMBL" id="NPEX01000025">
    <property type="protein sequence ID" value="RAI45065.1"/>
    <property type="molecule type" value="Genomic_DNA"/>
</dbReference>
<name>A0A327L507_9BRAD</name>
<proteinExistence type="predicted"/>
<comment type="caution">
    <text evidence="3">The sequence shown here is derived from an EMBL/GenBank/DDBJ whole genome shotgun (WGS) entry which is preliminary data.</text>
</comment>
<reference evidence="3 4" key="1">
    <citation type="submission" date="2017-07" db="EMBL/GenBank/DDBJ databases">
        <title>Draft Genome Sequences of Select Purple Nonsulfur Bacteria.</title>
        <authorList>
            <person name="Lasarre B."/>
            <person name="Mckinlay J.B."/>
        </authorList>
    </citation>
    <scope>NUCLEOTIDE SEQUENCE [LARGE SCALE GENOMIC DNA]</scope>
    <source>
        <strain evidence="3 4">DSM 5909</strain>
    </source>
</reference>
<sequence>MQVASLLRAAAVVALASGAFGLAPAHAQSTPAPSPAAVATARELIVIKGGSAMFDPIVTGVVEFVKNTFLPTNPQLGNELNEVALKLRKDYDAKRGELLNEVATVYAQKFTEAELKELIAFYKSPLGKKMSTEEPVAIDEGLKRAQVWADAFSNEVMSKFREEMKKKGHDL</sequence>
<accession>A0A327L507</accession>
<evidence type="ECO:0000259" key="2">
    <source>
        <dbReference type="Pfam" id="PF09832"/>
    </source>
</evidence>
<feature type="signal peptide" evidence="1">
    <location>
        <begin position="1"/>
        <end position="27"/>
    </location>
</feature>
<dbReference type="Pfam" id="PF09832">
    <property type="entry name" value="DUF2059"/>
    <property type="match status" value="1"/>
</dbReference>
<evidence type="ECO:0000313" key="4">
    <source>
        <dbReference type="Proteomes" id="UP000249130"/>
    </source>
</evidence>
<keyword evidence="1" id="KW-0732">Signal</keyword>
<gene>
    <name evidence="3" type="ORF">CH341_05765</name>
</gene>
<protein>
    <recommendedName>
        <fullName evidence="2">DUF2059 domain-containing protein</fullName>
    </recommendedName>
</protein>